<accession>A0A3R7CTD3</accession>
<dbReference type="GO" id="GO:0005509">
    <property type="term" value="F:calcium ion binding"/>
    <property type="evidence" value="ECO:0007669"/>
    <property type="project" value="InterPro"/>
</dbReference>
<proteinExistence type="predicted"/>
<dbReference type="FunFam" id="1.10.238.10:FF:000001">
    <property type="entry name" value="Calmodulin 1"/>
    <property type="match status" value="1"/>
</dbReference>
<evidence type="ECO:0000313" key="3">
    <source>
        <dbReference type="EMBL" id="KAG5450824.1"/>
    </source>
</evidence>
<dbReference type="Gene3D" id="1.10.238.10">
    <property type="entry name" value="EF-hand"/>
    <property type="match status" value="1"/>
</dbReference>
<dbReference type="InParanoid" id="A0A3R7CTD3"/>
<reference evidence="3 4" key="1">
    <citation type="journal article" date="2018" name="Biotechnol. Adv.">
        <title>Improved genomic resources and new bioinformatic workflow for the carcinogenic parasite Clonorchis sinensis: Biotechnological implications.</title>
        <authorList>
            <person name="Wang D."/>
            <person name="Korhonen P.K."/>
            <person name="Gasser R.B."/>
            <person name="Young N.D."/>
        </authorList>
    </citation>
    <scope>NUCLEOTIDE SEQUENCE [LARGE SCALE GENOMIC DNA]</scope>
    <source>
        <strain evidence="3">Cs-k2</strain>
    </source>
</reference>
<protein>
    <submittedName>
        <fullName evidence="3">Calmodulin</fullName>
    </submittedName>
</protein>
<sequence>MRVDELTNIELQEIRKCFMLFDENGADYISTADLGKALRWLKLIPTEAQIKQLLSVLDPKGTGLLRFTLFANAAAQLWIRDRVKHDSDLWKAFLHFDKQDTGKITVSELKRILTEYGTEPIPEKEANKVIRRYADKHTNLIEYRLIIQDWQR</sequence>
<dbReference type="PANTHER" id="PTHR23048">
    <property type="entry name" value="MYOSIN LIGHT CHAIN 1, 3"/>
    <property type="match status" value="1"/>
</dbReference>
<evidence type="ECO:0000256" key="1">
    <source>
        <dbReference type="ARBA" id="ARBA00022737"/>
    </source>
</evidence>
<organism evidence="3 4">
    <name type="scientific">Clonorchis sinensis</name>
    <name type="common">Chinese liver fluke</name>
    <dbReference type="NCBI Taxonomy" id="79923"/>
    <lineage>
        <taxon>Eukaryota</taxon>
        <taxon>Metazoa</taxon>
        <taxon>Spiralia</taxon>
        <taxon>Lophotrochozoa</taxon>
        <taxon>Platyhelminthes</taxon>
        <taxon>Trematoda</taxon>
        <taxon>Digenea</taxon>
        <taxon>Opisthorchiida</taxon>
        <taxon>Opisthorchiata</taxon>
        <taxon>Opisthorchiidae</taxon>
        <taxon>Clonorchis</taxon>
    </lineage>
</organism>
<evidence type="ECO:0000313" key="4">
    <source>
        <dbReference type="Proteomes" id="UP000286415"/>
    </source>
</evidence>
<dbReference type="Pfam" id="PF13499">
    <property type="entry name" value="EF-hand_7"/>
    <property type="match status" value="1"/>
</dbReference>
<dbReference type="InterPro" id="IPR002048">
    <property type="entry name" value="EF_hand_dom"/>
</dbReference>
<name>A0A3R7CTD3_CLOSI</name>
<gene>
    <name evidence="3" type="ORF">CSKR_101436</name>
</gene>
<dbReference type="PROSITE" id="PS50222">
    <property type="entry name" value="EF_HAND_2"/>
    <property type="match status" value="2"/>
</dbReference>
<dbReference type="SUPFAM" id="SSF47473">
    <property type="entry name" value="EF-hand"/>
    <property type="match status" value="1"/>
</dbReference>
<dbReference type="InterPro" id="IPR011992">
    <property type="entry name" value="EF-hand-dom_pair"/>
</dbReference>
<dbReference type="GO" id="GO:0016460">
    <property type="term" value="C:myosin II complex"/>
    <property type="evidence" value="ECO:0007669"/>
    <property type="project" value="TreeGrafter"/>
</dbReference>
<dbReference type="PANTHER" id="PTHR23048:SF0">
    <property type="entry name" value="CALMODULIN LIKE 3"/>
    <property type="match status" value="1"/>
</dbReference>
<dbReference type="Pfam" id="PF13405">
    <property type="entry name" value="EF-hand_6"/>
    <property type="match status" value="1"/>
</dbReference>
<reference evidence="3 4" key="2">
    <citation type="journal article" date="2021" name="Genomics">
        <title>High-quality reference genome for Clonorchis sinensis.</title>
        <authorList>
            <person name="Young N.D."/>
            <person name="Stroehlein A.J."/>
            <person name="Kinkar L."/>
            <person name="Wang T."/>
            <person name="Sohn W.M."/>
            <person name="Chang B.C.H."/>
            <person name="Kaur P."/>
            <person name="Weisz D."/>
            <person name="Dudchenko O."/>
            <person name="Aiden E.L."/>
            <person name="Korhonen P.K."/>
            <person name="Gasser R.B."/>
        </authorList>
    </citation>
    <scope>NUCLEOTIDE SEQUENCE [LARGE SCALE GENOMIC DNA]</scope>
    <source>
        <strain evidence="3">Cs-k2</strain>
    </source>
</reference>
<dbReference type="InterPro" id="IPR050230">
    <property type="entry name" value="CALM/Myosin/TropC-like"/>
</dbReference>
<dbReference type="EMBL" id="NIRI02000042">
    <property type="protein sequence ID" value="KAG5450824.1"/>
    <property type="molecule type" value="Genomic_DNA"/>
</dbReference>
<comment type="caution">
    <text evidence="3">The sequence shown here is derived from an EMBL/GenBank/DDBJ whole genome shotgun (WGS) entry which is preliminary data.</text>
</comment>
<keyword evidence="4" id="KW-1185">Reference proteome</keyword>
<dbReference type="OrthoDB" id="26525at2759"/>
<keyword evidence="1" id="KW-0677">Repeat</keyword>
<dbReference type="Proteomes" id="UP000286415">
    <property type="component" value="Unassembled WGS sequence"/>
</dbReference>
<feature type="domain" description="EF-hand" evidence="2">
    <location>
        <begin position="9"/>
        <end position="44"/>
    </location>
</feature>
<feature type="domain" description="EF-hand" evidence="2">
    <location>
        <begin position="84"/>
        <end position="119"/>
    </location>
</feature>
<evidence type="ECO:0000259" key="2">
    <source>
        <dbReference type="PROSITE" id="PS50222"/>
    </source>
</evidence>
<dbReference type="STRING" id="79923.A0A3R7CTD3"/>
<dbReference type="AlphaFoldDB" id="A0A3R7CTD3"/>